<gene>
    <name evidence="2" type="ORF">PVAP13_6NG036550</name>
</gene>
<sequence>MVYCCVFFWQPNELPRRPRTRVYLDETLTVFFSKAFPAVDWILVLSFFVKVVPHNKLSDWTAIIYVTSFLLSFCLHVVGMSRSRCIRGQHQVQWRGSMIAYLSTVLRMLSAAALLLFLDYGVHSVAVLPPFLLALTLAATLLWWTIGTEEAREVLGYSWGHFDQELKLVFNLSADVVSMAFVGLAGRVLGGGYKQLQGHRRGFMAVAPECLLFYGLVLGLFMVLHCTVPSHAMFLRRLRIVAKVYKPLLAYLALLLLILASVVAAEDMLRINVFFVCFGFVAAAFAYFFWRKYNRWGGENAARVSDEEVEHRQRQPAEVAAAATARREQDANISQYILKCYITPLFSLVMATQSKYSIDGAGTLSWMFKCFLSFGLCSLLIYAVSILVSAEMQDWDREDRCAISCTTYASYGVMAITGVCFVLVMALEFDELKNILAS</sequence>
<feature type="transmembrane region" description="Helical" evidence="1">
    <location>
        <begin position="27"/>
        <end position="48"/>
    </location>
</feature>
<keyword evidence="1" id="KW-1133">Transmembrane helix</keyword>
<comment type="caution">
    <text evidence="2">The sequence shown here is derived from an EMBL/GenBank/DDBJ whole genome shotgun (WGS) entry which is preliminary data.</text>
</comment>
<protein>
    <submittedName>
        <fullName evidence="2">Uncharacterized protein</fullName>
    </submittedName>
</protein>
<name>A0A8T0QSJ9_PANVG</name>
<feature type="transmembrane region" description="Helical" evidence="1">
    <location>
        <begin position="168"/>
        <end position="190"/>
    </location>
</feature>
<feature type="transmembrane region" description="Helical" evidence="1">
    <location>
        <begin position="366"/>
        <end position="388"/>
    </location>
</feature>
<evidence type="ECO:0000313" key="3">
    <source>
        <dbReference type="Proteomes" id="UP000823388"/>
    </source>
</evidence>
<accession>A0A8T0QSJ9</accession>
<organism evidence="2 3">
    <name type="scientific">Panicum virgatum</name>
    <name type="common">Blackwell switchgrass</name>
    <dbReference type="NCBI Taxonomy" id="38727"/>
    <lineage>
        <taxon>Eukaryota</taxon>
        <taxon>Viridiplantae</taxon>
        <taxon>Streptophyta</taxon>
        <taxon>Embryophyta</taxon>
        <taxon>Tracheophyta</taxon>
        <taxon>Spermatophyta</taxon>
        <taxon>Magnoliopsida</taxon>
        <taxon>Liliopsida</taxon>
        <taxon>Poales</taxon>
        <taxon>Poaceae</taxon>
        <taxon>PACMAD clade</taxon>
        <taxon>Panicoideae</taxon>
        <taxon>Panicodae</taxon>
        <taxon>Paniceae</taxon>
        <taxon>Panicinae</taxon>
        <taxon>Panicum</taxon>
        <taxon>Panicum sect. Hiantes</taxon>
    </lineage>
</organism>
<evidence type="ECO:0000256" key="1">
    <source>
        <dbReference type="SAM" id="Phobius"/>
    </source>
</evidence>
<keyword evidence="1" id="KW-0472">Membrane</keyword>
<feature type="transmembrane region" description="Helical" evidence="1">
    <location>
        <begin position="202"/>
        <end position="227"/>
    </location>
</feature>
<keyword evidence="3" id="KW-1185">Reference proteome</keyword>
<feature type="transmembrane region" description="Helical" evidence="1">
    <location>
        <begin position="271"/>
        <end position="290"/>
    </location>
</feature>
<proteinExistence type="predicted"/>
<dbReference type="EMBL" id="CM029048">
    <property type="protein sequence ID" value="KAG2576023.1"/>
    <property type="molecule type" value="Genomic_DNA"/>
</dbReference>
<evidence type="ECO:0000313" key="2">
    <source>
        <dbReference type="EMBL" id="KAG2576023.1"/>
    </source>
</evidence>
<feature type="transmembrane region" description="Helical" evidence="1">
    <location>
        <begin position="124"/>
        <end position="147"/>
    </location>
</feature>
<feature type="transmembrane region" description="Helical" evidence="1">
    <location>
        <begin position="336"/>
        <end position="354"/>
    </location>
</feature>
<keyword evidence="1" id="KW-0812">Transmembrane</keyword>
<dbReference type="AlphaFoldDB" id="A0A8T0QSJ9"/>
<dbReference type="Proteomes" id="UP000823388">
    <property type="component" value="Chromosome 6N"/>
</dbReference>
<feature type="transmembrane region" description="Helical" evidence="1">
    <location>
        <begin position="99"/>
        <end position="118"/>
    </location>
</feature>
<reference evidence="2" key="1">
    <citation type="submission" date="2020-05" db="EMBL/GenBank/DDBJ databases">
        <title>WGS assembly of Panicum virgatum.</title>
        <authorList>
            <person name="Lovell J.T."/>
            <person name="Jenkins J."/>
            <person name="Shu S."/>
            <person name="Juenger T.E."/>
            <person name="Schmutz J."/>
        </authorList>
    </citation>
    <scope>NUCLEOTIDE SEQUENCE</scope>
    <source>
        <strain evidence="2">AP13</strain>
    </source>
</reference>
<feature type="transmembrane region" description="Helical" evidence="1">
    <location>
        <begin position="408"/>
        <end position="427"/>
    </location>
</feature>
<feature type="transmembrane region" description="Helical" evidence="1">
    <location>
        <begin position="60"/>
        <end position="78"/>
    </location>
</feature>
<feature type="transmembrane region" description="Helical" evidence="1">
    <location>
        <begin position="248"/>
        <end position="265"/>
    </location>
</feature>